<reference evidence="3 4" key="1">
    <citation type="submission" date="2021-02" db="EMBL/GenBank/DDBJ databases">
        <title>Whole genome sequencing of Streptomyces actuosus VRA1.</title>
        <authorList>
            <person name="Sen G."/>
            <person name="Sen A."/>
        </authorList>
    </citation>
    <scope>NUCLEOTIDE SEQUENCE [LARGE SCALE GENOMIC DNA]</scope>
    <source>
        <strain evidence="3 4">VRA1</strain>
    </source>
</reference>
<evidence type="ECO:0000313" key="4">
    <source>
        <dbReference type="Proteomes" id="UP000788262"/>
    </source>
</evidence>
<feature type="chain" id="PRO_5045874484" description="Secreted protein" evidence="2">
    <location>
        <begin position="20"/>
        <end position="217"/>
    </location>
</feature>
<dbReference type="EMBL" id="JAFFZS010000006">
    <property type="protein sequence ID" value="MBN0044481.1"/>
    <property type="molecule type" value="Genomic_DNA"/>
</dbReference>
<proteinExistence type="predicted"/>
<feature type="compositionally biased region" description="Low complexity" evidence="1">
    <location>
        <begin position="31"/>
        <end position="42"/>
    </location>
</feature>
<sequence length="217" mass="21187">MRRTSRVLAVVLLSGAAVAAVAPQGAAEPAAGPAAEVAPGSVQPGGAVTGSVSCDAPDGTAPETLEATSPAFDEGTVHLQKVPGEGDRAAGGPAYRGTARISPPDDFEGVDGTGPDTAWTVDGDCPAPPGGQDGPWSATFDVARGAAHRGTPSPCPEPHVTPCGGPVIQHGVRAGEGGAFTGSVPALVAGGVLVAGAAGAAVHRLRQGHSDRHGRRV</sequence>
<feature type="signal peptide" evidence="2">
    <location>
        <begin position="1"/>
        <end position="19"/>
    </location>
</feature>
<feature type="region of interest" description="Disordered" evidence="1">
    <location>
        <begin position="82"/>
        <end position="118"/>
    </location>
</feature>
<keyword evidence="4" id="KW-1185">Reference proteome</keyword>
<evidence type="ECO:0000256" key="2">
    <source>
        <dbReference type="SAM" id="SignalP"/>
    </source>
</evidence>
<feature type="region of interest" description="Disordered" evidence="1">
    <location>
        <begin position="31"/>
        <end position="59"/>
    </location>
</feature>
<dbReference type="RefSeq" id="WP_205382704.1">
    <property type="nucleotide sequence ID" value="NZ_JAFFZS010000006.1"/>
</dbReference>
<dbReference type="Proteomes" id="UP000788262">
    <property type="component" value="Unassembled WGS sequence"/>
</dbReference>
<gene>
    <name evidence="3" type="ORF">JS756_10220</name>
</gene>
<evidence type="ECO:0000256" key="1">
    <source>
        <dbReference type="SAM" id="MobiDB-lite"/>
    </source>
</evidence>
<comment type="caution">
    <text evidence="3">The sequence shown here is derived from an EMBL/GenBank/DDBJ whole genome shotgun (WGS) entry which is preliminary data.</text>
</comment>
<evidence type="ECO:0008006" key="5">
    <source>
        <dbReference type="Google" id="ProtNLM"/>
    </source>
</evidence>
<organism evidence="3 4">
    <name type="scientific">Streptomyces actuosus</name>
    <dbReference type="NCBI Taxonomy" id="1885"/>
    <lineage>
        <taxon>Bacteria</taxon>
        <taxon>Bacillati</taxon>
        <taxon>Actinomycetota</taxon>
        <taxon>Actinomycetes</taxon>
        <taxon>Kitasatosporales</taxon>
        <taxon>Streptomycetaceae</taxon>
        <taxon>Streptomyces</taxon>
    </lineage>
</organism>
<keyword evidence="2" id="KW-0732">Signal</keyword>
<accession>A0ABS2VN59</accession>
<protein>
    <recommendedName>
        <fullName evidence="5">Secreted protein</fullName>
    </recommendedName>
</protein>
<name>A0ABS2VN59_STRAS</name>
<evidence type="ECO:0000313" key="3">
    <source>
        <dbReference type="EMBL" id="MBN0044481.1"/>
    </source>
</evidence>